<feature type="coiled-coil region" evidence="3">
    <location>
        <begin position="224"/>
        <end position="251"/>
    </location>
</feature>
<keyword evidence="1 2" id="KW-0694">RNA-binding</keyword>
<evidence type="ECO:0000313" key="6">
    <source>
        <dbReference type="EMBL" id="CAG8378159.1"/>
    </source>
</evidence>
<feature type="compositionally biased region" description="Low complexity" evidence="4">
    <location>
        <begin position="142"/>
        <end position="156"/>
    </location>
</feature>
<dbReference type="Gene3D" id="3.30.70.330">
    <property type="match status" value="1"/>
</dbReference>
<dbReference type="SUPFAM" id="SSF54928">
    <property type="entry name" value="RNA-binding domain, RBD"/>
    <property type="match status" value="1"/>
</dbReference>
<feature type="region of interest" description="Disordered" evidence="4">
    <location>
        <begin position="174"/>
        <end position="202"/>
    </location>
</feature>
<dbReference type="OrthoDB" id="4064873at2759"/>
<organism evidence="6 7">
    <name type="scientific">Penicillium salamii</name>
    <dbReference type="NCBI Taxonomy" id="1612424"/>
    <lineage>
        <taxon>Eukaryota</taxon>
        <taxon>Fungi</taxon>
        <taxon>Dikarya</taxon>
        <taxon>Ascomycota</taxon>
        <taxon>Pezizomycotina</taxon>
        <taxon>Eurotiomycetes</taxon>
        <taxon>Eurotiomycetidae</taxon>
        <taxon>Eurotiales</taxon>
        <taxon>Aspergillaceae</taxon>
        <taxon>Penicillium</taxon>
    </lineage>
</organism>
<dbReference type="Pfam" id="PF00076">
    <property type="entry name" value="RRM_1"/>
    <property type="match status" value="1"/>
</dbReference>
<comment type="caution">
    <text evidence="6">The sequence shown here is derived from an EMBL/GenBank/DDBJ whole genome shotgun (WGS) entry which is preliminary data.</text>
</comment>
<dbReference type="InterPro" id="IPR012677">
    <property type="entry name" value="Nucleotide-bd_a/b_plait_sf"/>
</dbReference>
<feature type="domain" description="RRM" evidence="5">
    <location>
        <begin position="490"/>
        <end position="568"/>
    </location>
</feature>
<evidence type="ECO:0000256" key="2">
    <source>
        <dbReference type="PROSITE-ProRule" id="PRU00176"/>
    </source>
</evidence>
<evidence type="ECO:0000256" key="3">
    <source>
        <dbReference type="SAM" id="Coils"/>
    </source>
</evidence>
<evidence type="ECO:0000313" key="7">
    <source>
        <dbReference type="Proteomes" id="UP001152592"/>
    </source>
</evidence>
<feature type="compositionally biased region" description="Basic and acidic residues" evidence="4">
    <location>
        <begin position="1"/>
        <end position="14"/>
    </location>
</feature>
<feature type="compositionally biased region" description="Polar residues" evidence="4">
    <location>
        <begin position="620"/>
        <end position="632"/>
    </location>
</feature>
<dbReference type="InterPro" id="IPR000504">
    <property type="entry name" value="RRM_dom"/>
</dbReference>
<dbReference type="AlphaFoldDB" id="A0A9W4NJT6"/>
<dbReference type="Proteomes" id="UP001152592">
    <property type="component" value="Unassembled WGS sequence"/>
</dbReference>
<feature type="region of interest" description="Disordered" evidence="4">
    <location>
        <begin position="1"/>
        <end position="21"/>
    </location>
</feature>
<dbReference type="PROSITE" id="PS50102">
    <property type="entry name" value="RRM"/>
    <property type="match status" value="1"/>
</dbReference>
<name>A0A9W4NJT6_9EURO</name>
<dbReference type="CDD" id="cd00590">
    <property type="entry name" value="RRM_SF"/>
    <property type="match status" value="1"/>
</dbReference>
<accession>A0A9W4NJT6</accession>
<evidence type="ECO:0000259" key="5">
    <source>
        <dbReference type="PROSITE" id="PS50102"/>
    </source>
</evidence>
<protein>
    <recommendedName>
        <fullName evidence="5">RRM domain-containing protein</fullName>
    </recommendedName>
</protein>
<gene>
    <name evidence="6" type="ORF">PSALAMII_LOCUS5404</name>
</gene>
<sequence length="822" mass="88817">MLKPFHIRDLRSHPEPASPSNPALIRISTTDYDDIASNHPRARLTYVDEDDDGDETITVGSALELSQRLEEPLDLNSRVESVQLQSDVTPRHMFDVRRTNSVTELWKRFEDNHNDNDDAGDHTRDEPAITEPDAQHGQREVPASSGSSLPPASDAPRPLMEAFEAELAEMLGAAESSENKTSRSDSPPIAEPFSNSSSGRKPHPVEIIAAQVMDQLTNGANMVQNEWRSRLPELQRQLQNAQRQLEDAHRSLPRNVETSLRALLATLEAHMRTAFNNIPDGGRQMAEDAFQAGRPVAENAADGLRMMASEFNEVGRTLFSAFESEFGRPGPASFSPSNTEPTAAGPAYPQAPTPQTPTYSSNEKSMPGSGESKSESAAPCPNPLYTAPEGVPSHFPPHPPHHPLPHTNNLAPTPFPAPAWHPFQTFNPPPPPYPLHPPMQQPLAWPQPRATPWPHWRPAPTSSTYSGTPKPKQAPVAKSGKPKVVGPTTKSLFIGNVGFKVTEKMIQDVFASKGFLVDVDLPTDATSNGHAGFGYVHFPSEHPASAAMGALQGAIIDGHSINLEHMDHPPIEEVQATPGFNIKKTPGARFPRAELSGVNHSTFEPKIQSPAPPAAAQPSNLNTTDRSNGSSKTEPESSALLDSPNDDPAFSARFPSLLPGTSGEQNEPFAIHGVSPGSRSGAEMSRFPPVSQSDAQLLANNSVTMRNPGDEEHDAVTKDTMTQLQKEEQNGSSLYQQLPDNAPGRESPISISSTEREGCLTETGNVDIDLCISALIDMGYGTEPEGGPSRMAVFASAADGSLLDAIDMIEEERRAYEGRASQ</sequence>
<dbReference type="EMBL" id="CAJVPD010000233">
    <property type="protein sequence ID" value="CAG8378159.1"/>
    <property type="molecule type" value="Genomic_DNA"/>
</dbReference>
<evidence type="ECO:0000256" key="4">
    <source>
        <dbReference type="SAM" id="MobiDB-lite"/>
    </source>
</evidence>
<proteinExistence type="predicted"/>
<keyword evidence="3" id="KW-0175">Coiled coil</keyword>
<feature type="region of interest" description="Disordered" evidence="4">
    <location>
        <begin position="110"/>
        <end position="156"/>
    </location>
</feature>
<feature type="compositionally biased region" description="Basic and acidic residues" evidence="4">
    <location>
        <begin position="110"/>
        <end position="139"/>
    </location>
</feature>
<feature type="compositionally biased region" description="Polar residues" evidence="4">
    <location>
        <begin position="725"/>
        <end position="739"/>
    </location>
</feature>
<feature type="region of interest" description="Disordered" evidence="4">
    <location>
        <begin position="327"/>
        <end position="484"/>
    </location>
</feature>
<feature type="region of interest" description="Disordered" evidence="4">
    <location>
        <begin position="725"/>
        <end position="757"/>
    </location>
</feature>
<dbReference type="PANTHER" id="PTHR48027">
    <property type="entry name" value="HETEROGENEOUS NUCLEAR RIBONUCLEOPROTEIN 87F-RELATED"/>
    <property type="match status" value="1"/>
</dbReference>
<feature type="region of interest" description="Disordered" evidence="4">
    <location>
        <begin position="602"/>
        <end position="692"/>
    </location>
</feature>
<reference evidence="6" key="1">
    <citation type="submission" date="2021-07" db="EMBL/GenBank/DDBJ databases">
        <authorList>
            <person name="Branca A.L. A."/>
        </authorList>
    </citation>
    <scope>NUCLEOTIDE SEQUENCE</scope>
</reference>
<dbReference type="InterPro" id="IPR052462">
    <property type="entry name" value="SLIRP/GR-RBP-like"/>
</dbReference>
<evidence type="ECO:0000256" key="1">
    <source>
        <dbReference type="ARBA" id="ARBA00022884"/>
    </source>
</evidence>
<dbReference type="InterPro" id="IPR035979">
    <property type="entry name" value="RBD_domain_sf"/>
</dbReference>
<feature type="compositionally biased region" description="Pro residues" evidence="4">
    <location>
        <begin position="427"/>
        <end position="440"/>
    </location>
</feature>
<dbReference type="SMART" id="SM00360">
    <property type="entry name" value="RRM"/>
    <property type="match status" value="1"/>
</dbReference>
<dbReference type="GO" id="GO:0003723">
    <property type="term" value="F:RNA binding"/>
    <property type="evidence" value="ECO:0007669"/>
    <property type="project" value="UniProtKB-UniRule"/>
</dbReference>